<dbReference type="Proteomes" id="UP000053688">
    <property type="component" value="Unassembled WGS sequence"/>
</dbReference>
<evidence type="ECO:0000256" key="7">
    <source>
        <dbReference type="ARBA" id="ARBA00022989"/>
    </source>
</evidence>
<evidence type="ECO:0000256" key="1">
    <source>
        <dbReference type="ARBA" id="ARBA00004651"/>
    </source>
</evidence>
<dbReference type="PATRIC" id="fig|1236703.3.peg.604"/>
<dbReference type="InterPro" id="IPR004685">
    <property type="entry name" value="Brnchd-chn_aa_trnsp_Livcs"/>
</dbReference>
<evidence type="ECO:0000256" key="8">
    <source>
        <dbReference type="ARBA" id="ARBA00023136"/>
    </source>
</evidence>
<dbReference type="GO" id="GO:0015190">
    <property type="term" value="F:L-leucine transmembrane transporter activity"/>
    <property type="evidence" value="ECO:0007669"/>
    <property type="project" value="TreeGrafter"/>
</dbReference>
<dbReference type="RefSeq" id="WP_016503926.1">
    <property type="nucleotide sequence ID" value="NZ_AMSD01000002.1"/>
</dbReference>
<dbReference type="eggNOG" id="COG1114">
    <property type="taxonomic scope" value="Bacteria"/>
</dbReference>
<evidence type="ECO:0000256" key="4">
    <source>
        <dbReference type="ARBA" id="ARBA00022475"/>
    </source>
</evidence>
<comment type="function">
    <text evidence="9">Component of the transport system for branched-chain amino acids.</text>
</comment>
<evidence type="ECO:0000256" key="3">
    <source>
        <dbReference type="ARBA" id="ARBA00022448"/>
    </source>
</evidence>
<feature type="transmembrane region" description="Helical" evidence="9">
    <location>
        <begin position="152"/>
        <end position="170"/>
    </location>
</feature>
<keyword evidence="7 9" id="KW-1133">Transmembrane helix</keyword>
<sequence length="440" mass="47889">MKQTLKLTDIVSLGFMLFAFFLGAGNIIFPPLSGHLSGDKVLLSTFGFLITAVGLPIITLIALAIRGGSWKDVSQDLPKCVALIISVSMFVIIGPAVAAPRTGLVAYEMLVKPFLTNTQDELNLALFSFIFFAITTLFAWSRGNLINIIGNLLTPILLISLIILAIAVMLNPQGEIIPAQGEYLTHALQKGFLEGYNTMDTFAALMFGVLLVDALRNKGINQPNSLAKYLIISALIAAFGLTFVYVSLFYLGSTSSYLISNPDNGAVILSLYVKALFGSYGQIALSLVVFLACLTTAIGLVSSCSDYFSSLTSISYKKWVIINGIACSVVANIGLSNLITLSTPVLFTLYPVLIALVTLAFLRKKLLHPKIVYRVVTFVALIFSIVDSIKIAGFDIEIFKSFPFFEVGMTWLLPTTITIISMFLIEFYIKSKRSLKSITK</sequence>
<dbReference type="PANTHER" id="PTHR30588">
    <property type="entry name" value="BRANCHED-CHAIN AMINO ACID TRANSPORT SYSTEM 2 CARRIER PROTEIN"/>
    <property type="match status" value="1"/>
</dbReference>
<keyword evidence="4" id="KW-1003">Cell membrane</keyword>
<evidence type="ECO:0000256" key="9">
    <source>
        <dbReference type="RuleBase" id="RU362122"/>
    </source>
</evidence>
<dbReference type="GO" id="GO:0015188">
    <property type="term" value="F:L-isoleucine transmembrane transporter activity"/>
    <property type="evidence" value="ECO:0007669"/>
    <property type="project" value="TreeGrafter"/>
</dbReference>
<evidence type="ECO:0000313" key="11">
    <source>
        <dbReference type="Proteomes" id="UP000053688"/>
    </source>
</evidence>
<organism evidence="10 11">
    <name type="scientific">Candidatus Photodesmus katoptron Akat1</name>
    <dbReference type="NCBI Taxonomy" id="1236703"/>
    <lineage>
        <taxon>Bacteria</taxon>
        <taxon>Pseudomonadati</taxon>
        <taxon>Pseudomonadota</taxon>
        <taxon>Gammaproteobacteria</taxon>
        <taxon>Vibrionales</taxon>
        <taxon>Vibrionaceae</taxon>
        <taxon>Candidatus Photodesmus</taxon>
    </lineage>
</organism>
<dbReference type="GO" id="GO:0015818">
    <property type="term" value="P:isoleucine transport"/>
    <property type="evidence" value="ECO:0007669"/>
    <property type="project" value="TreeGrafter"/>
</dbReference>
<keyword evidence="6 9" id="KW-0029">Amino-acid transport</keyword>
<feature type="transmembrane region" description="Helical" evidence="9">
    <location>
        <begin position="345"/>
        <end position="362"/>
    </location>
</feature>
<feature type="transmembrane region" description="Helical" evidence="9">
    <location>
        <begin position="77"/>
        <end position="102"/>
    </location>
</feature>
<feature type="transmembrane region" description="Helical" evidence="9">
    <location>
        <begin position="227"/>
        <end position="251"/>
    </location>
</feature>
<dbReference type="Pfam" id="PF05525">
    <property type="entry name" value="Branch_AA_trans"/>
    <property type="match status" value="1"/>
</dbReference>
<dbReference type="EMBL" id="AMSD01000002">
    <property type="protein sequence ID" value="EPE37294.1"/>
    <property type="molecule type" value="Genomic_DNA"/>
</dbReference>
<keyword evidence="3 9" id="KW-0813">Transport</keyword>
<gene>
    <name evidence="10" type="primary">brnQ</name>
    <name evidence="10" type="ORF">O1U_0594</name>
</gene>
<feature type="transmembrane region" description="Helical" evidence="9">
    <location>
        <begin position="371"/>
        <end position="391"/>
    </location>
</feature>
<dbReference type="AlphaFoldDB" id="S3DJJ4"/>
<accession>S3DJJ4</accession>
<name>S3DJJ4_9GAMM</name>
<dbReference type="STRING" id="28176.CF66_9068"/>
<dbReference type="GO" id="GO:0005886">
    <property type="term" value="C:plasma membrane"/>
    <property type="evidence" value="ECO:0007669"/>
    <property type="project" value="UniProtKB-SubCell"/>
</dbReference>
<keyword evidence="5 9" id="KW-0812">Transmembrane</keyword>
<feature type="transmembrane region" description="Helical" evidence="9">
    <location>
        <begin position="7"/>
        <end position="29"/>
    </location>
</feature>
<feature type="transmembrane region" description="Helical" evidence="9">
    <location>
        <begin position="320"/>
        <end position="339"/>
    </location>
</feature>
<comment type="subcellular location">
    <subcellularLocation>
        <location evidence="9">Cell inner membrane</location>
        <topology evidence="9">Multi-pass membrane protein</topology>
    </subcellularLocation>
    <subcellularLocation>
        <location evidence="1">Cell membrane</location>
        <topology evidence="1">Multi-pass membrane protein</topology>
    </subcellularLocation>
</comment>
<feature type="transmembrane region" description="Helical" evidence="9">
    <location>
        <begin position="41"/>
        <end position="65"/>
    </location>
</feature>
<feature type="transmembrane region" description="Helical" evidence="9">
    <location>
        <begin position="411"/>
        <end position="429"/>
    </location>
</feature>
<feature type="transmembrane region" description="Helical" evidence="9">
    <location>
        <begin position="196"/>
        <end position="215"/>
    </location>
</feature>
<dbReference type="NCBIfam" id="TIGR00796">
    <property type="entry name" value="livcs"/>
    <property type="match status" value="1"/>
</dbReference>
<dbReference type="GO" id="GO:0015820">
    <property type="term" value="P:L-leucine transport"/>
    <property type="evidence" value="ECO:0007669"/>
    <property type="project" value="TreeGrafter"/>
</dbReference>
<feature type="transmembrane region" description="Helical" evidence="9">
    <location>
        <begin position="122"/>
        <end position="140"/>
    </location>
</feature>
<keyword evidence="11" id="KW-1185">Reference proteome</keyword>
<evidence type="ECO:0000256" key="6">
    <source>
        <dbReference type="ARBA" id="ARBA00022970"/>
    </source>
</evidence>
<dbReference type="PANTHER" id="PTHR30588:SF0">
    <property type="entry name" value="BRANCHED-CHAIN AMINO ACID PERMEASE BRNQ"/>
    <property type="match status" value="1"/>
</dbReference>
<feature type="transmembrane region" description="Helical" evidence="9">
    <location>
        <begin position="283"/>
        <end position="308"/>
    </location>
</feature>
<reference evidence="10 11" key="1">
    <citation type="journal article" date="2014" name="Environ. Microbiol.">
        <title>Genomic signatures of obligate host dependence in the luminous bacterial symbiont of a vertebrate.</title>
        <authorList>
            <person name="Hendry T.A."/>
            <person name="de Wet J.R."/>
            <person name="Dunlap P.V."/>
        </authorList>
    </citation>
    <scope>NUCLEOTIDE SEQUENCE [LARGE SCALE GENOMIC DNA]</scope>
    <source>
        <strain evidence="10 11">Akat1</strain>
    </source>
</reference>
<proteinExistence type="inferred from homology"/>
<evidence type="ECO:0000313" key="10">
    <source>
        <dbReference type="EMBL" id="EPE37294.1"/>
    </source>
</evidence>
<protein>
    <recommendedName>
        <fullName evidence="9">Branched-chain amino acid transport system carrier protein</fullName>
    </recommendedName>
</protein>
<keyword evidence="8 9" id="KW-0472">Membrane</keyword>
<comment type="similarity">
    <text evidence="2 9">Belongs to the branched chain amino acid transporter family.</text>
</comment>
<evidence type="ECO:0000256" key="5">
    <source>
        <dbReference type="ARBA" id="ARBA00022692"/>
    </source>
</evidence>
<dbReference type="GO" id="GO:0005304">
    <property type="term" value="F:L-valine transmembrane transporter activity"/>
    <property type="evidence" value="ECO:0007669"/>
    <property type="project" value="TreeGrafter"/>
</dbReference>
<evidence type="ECO:0000256" key="2">
    <source>
        <dbReference type="ARBA" id="ARBA00008540"/>
    </source>
</evidence>
<comment type="caution">
    <text evidence="10">The sequence shown here is derived from an EMBL/GenBank/DDBJ whole genome shotgun (WGS) entry which is preliminary data.</text>
</comment>